<name>A0ABQ8CEV2_BRANA</name>
<reference evidence="1 2" key="1">
    <citation type="submission" date="2021-05" db="EMBL/GenBank/DDBJ databases">
        <title>Genome Assembly of Synthetic Allotetraploid Brassica napus Reveals Homoeologous Exchanges between Subgenomes.</title>
        <authorList>
            <person name="Davis J.T."/>
        </authorList>
    </citation>
    <scope>NUCLEOTIDE SEQUENCE [LARGE SCALE GENOMIC DNA]</scope>
    <source>
        <strain evidence="2">cv. Da-Ae</strain>
        <tissue evidence="1">Seedling</tissue>
    </source>
</reference>
<dbReference type="EMBL" id="JAGKQM010000008">
    <property type="protein sequence ID" value="KAH0915023.1"/>
    <property type="molecule type" value="Genomic_DNA"/>
</dbReference>
<sequence>MQKSGYKQWFGRRIGERWDREVMEKTKMHPSSRRSPGGGKLTVIGEYTFVHEGHMLKHAL</sequence>
<evidence type="ECO:0000313" key="2">
    <source>
        <dbReference type="Proteomes" id="UP000824890"/>
    </source>
</evidence>
<comment type="caution">
    <text evidence="1">The sequence shown here is derived from an EMBL/GenBank/DDBJ whole genome shotgun (WGS) entry which is preliminary data.</text>
</comment>
<organism evidence="1 2">
    <name type="scientific">Brassica napus</name>
    <name type="common">Rape</name>
    <dbReference type="NCBI Taxonomy" id="3708"/>
    <lineage>
        <taxon>Eukaryota</taxon>
        <taxon>Viridiplantae</taxon>
        <taxon>Streptophyta</taxon>
        <taxon>Embryophyta</taxon>
        <taxon>Tracheophyta</taxon>
        <taxon>Spermatophyta</taxon>
        <taxon>Magnoliopsida</taxon>
        <taxon>eudicotyledons</taxon>
        <taxon>Gunneridae</taxon>
        <taxon>Pentapetalae</taxon>
        <taxon>rosids</taxon>
        <taxon>malvids</taxon>
        <taxon>Brassicales</taxon>
        <taxon>Brassicaceae</taxon>
        <taxon>Brassiceae</taxon>
        <taxon>Brassica</taxon>
    </lineage>
</organism>
<accession>A0ABQ8CEV2</accession>
<gene>
    <name evidence="1" type="ORF">HID58_029469</name>
</gene>
<dbReference type="Proteomes" id="UP000824890">
    <property type="component" value="Unassembled WGS sequence"/>
</dbReference>
<proteinExistence type="predicted"/>
<protein>
    <submittedName>
        <fullName evidence="1">Uncharacterized protein</fullName>
    </submittedName>
</protein>
<evidence type="ECO:0000313" key="1">
    <source>
        <dbReference type="EMBL" id="KAH0915023.1"/>
    </source>
</evidence>
<keyword evidence="2" id="KW-1185">Reference proteome</keyword>